<dbReference type="Gene3D" id="3.40.1190.20">
    <property type="match status" value="1"/>
</dbReference>
<evidence type="ECO:0000259" key="3">
    <source>
        <dbReference type="Pfam" id="PF00294"/>
    </source>
</evidence>
<dbReference type="Proteomes" id="UP001300261">
    <property type="component" value="Unassembled WGS sequence"/>
</dbReference>
<dbReference type="PANTHER" id="PTHR10584:SF166">
    <property type="entry name" value="RIBOKINASE"/>
    <property type="match status" value="1"/>
</dbReference>
<accession>A0ABT3QYS8</accession>
<dbReference type="PANTHER" id="PTHR10584">
    <property type="entry name" value="SUGAR KINASE"/>
    <property type="match status" value="1"/>
</dbReference>
<dbReference type="Pfam" id="PF00294">
    <property type="entry name" value="PfkB"/>
    <property type="match status" value="1"/>
</dbReference>
<keyword evidence="1" id="KW-0808">Transferase</keyword>
<keyword evidence="2 4" id="KW-0418">Kinase</keyword>
<dbReference type="PROSITE" id="PS00583">
    <property type="entry name" value="PFKB_KINASES_1"/>
    <property type="match status" value="1"/>
</dbReference>
<dbReference type="EMBL" id="JAPEVI010000003">
    <property type="protein sequence ID" value="MCX2722104.1"/>
    <property type="molecule type" value="Genomic_DNA"/>
</dbReference>
<dbReference type="InterPro" id="IPR011611">
    <property type="entry name" value="PfkB_dom"/>
</dbReference>
<dbReference type="GO" id="GO:0016301">
    <property type="term" value="F:kinase activity"/>
    <property type="evidence" value="ECO:0007669"/>
    <property type="project" value="UniProtKB-KW"/>
</dbReference>
<proteinExistence type="predicted"/>
<evidence type="ECO:0000313" key="5">
    <source>
        <dbReference type="Proteomes" id="UP001300261"/>
    </source>
</evidence>
<dbReference type="RefSeq" id="WP_265961806.1">
    <property type="nucleotide sequence ID" value="NZ_JAPEVI010000003.1"/>
</dbReference>
<protein>
    <submittedName>
        <fullName evidence="4">PfkB family carbohydrate kinase</fullName>
    </submittedName>
</protein>
<evidence type="ECO:0000313" key="4">
    <source>
        <dbReference type="EMBL" id="MCX2722104.1"/>
    </source>
</evidence>
<keyword evidence="5" id="KW-1185">Reference proteome</keyword>
<feature type="domain" description="Carbohydrate kinase PfkB" evidence="3">
    <location>
        <begin position="8"/>
        <end position="296"/>
    </location>
</feature>
<evidence type="ECO:0000256" key="1">
    <source>
        <dbReference type="ARBA" id="ARBA00022679"/>
    </source>
</evidence>
<reference evidence="4 5" key="1">
    <citation type="journal article" date="2016" name="Int. J. Syst. Evol. Microbiol.">
        <title>Labrenzia salina sp. nov., isolated from the rhizosphere of the halophyte Arthrocnemum macrostachyum.</title>
        <authorList>
            <person name="Camacho M."/>
            <person name="Redondo-Gomez S."/>
            <person name="Rodriguez-Llorente I."/>
            <person name="Rohde M."/>
            <person name="Sproer C."/>
            <person name="Schumann P."/>
            <person name="Klenk H.P."/>
            <person name="Montero-Calasanz M.D.C."/>
        </authorList>
    </citation>
    <scope>NUCLEOTIDE SEQUENCE [LARGE SCALE GENOMIC DNA]</scope>
    <source>
        <strain evidence="4 5">DSM 29163</strain>
    </source>
</reference>
<name>A0ABT3QYS8_9HYPH</name>
<dbReference type="InterPro" id="IPR002173">
    <property type="entry name" value="Carboh/pur_kinase_PfkB_CS"/>
</dbReference>
<dbReference type="SUPFAM" id="SSF53613">
    <property type="entry name" value="Ribokinase-like"/>
    <property type="match status" value="1"/>
</dbReference>
<dbReference type="InterPro" id="IPR029056">
    <property type="entry name" value="Ribokinase-like"/>
</dbReference>
<evidence type="ECO:0000256" key="2">
    <source>
        <dbReference type="ARBA" id="ARBA00022777"/>
    </source>
</evidence>
<organism evidence="4 5">
    <name type="scientific">Roseibium salinum</name>
    <dbReference type="NCBI Taxonomy" id="1604349"/>
    <lineage>
        <taxon>Bacteria</taxon>
        <taxon>Pseudomonadati</taxon>
        <taxon>Pseudomonadota</taxon>
        <taxon>Alphaproteobacteria</taxon>
        <taxon>Hyphomicrobiales</taxon>
        <taxon>Stappiaceae</taxon>
        <taxon>Roseibium</taxon>
    </lineage>
</organism>
<sequence>MRSSSPSSVICIGAIHLDTIAHAGETIRPETSTPAAFVSRPGGVAANVARALARLGVEAHLVGTVGDDAAARELTRRLTLEGVKLAHVPRPGHTTGQYLALHDPDGTLAAACVDDRVLSEAPCDLFDPVLDDLIAASAPETIWFLDANLPAPMLAHITGRITGGRIVANAVSDAKAPRLQPVLPRLDCLLLNRGEAAALTGLAQETGAEDLANALARTGVRSLVLTSGAADVLVWEAGSLSRFSTRQVPIVDVTGAGDALTAGMLAALARGFSLREAVPFGLSAAALTLRATGALADDLSWDALQTF</sequence>
<comment type="caution">
    <text evidence="4">The sequence shown here is derived from an EMBL/GenBank/DDBJ whole genome shotgun (WGS) entry which is preliminary data.</text>
</comment>
<gene>
    <name evidence="4" type="ORF">ON753_06745</name>
</gene>
<dbReference type="PROSITE" id="PS00584">
    <property type="entry name" value="PFKB_KINASES_2"/>
    <property type="match status" value="1"/>
</dbReference>